<gene>
    <name evidence="2" type="ORF">LKD36_13320</name>
</gene>
<keyword evidence="1" id="KW-0812">Transmembrane</keyword>
<dbReference type="PANTHER" id="PTHR37826">
    <property type="entry name" value="FLOTILLIN BAND_7_5 DOMAIN PROTEIN"/>
    <property type="match status" value="1"/>
</dbReference>
<dbReference type="EMBL" id="JAJEPS010000015">
    <property type="protein sequence ID" value="MCC2127147.1"/>
    <property type="molecule type" value="Genomic_DNA"/>
</dbReference>
<evidence type="ECO:0000313" key="2">
    <source>
        <dbReference type="EMBL" id="MCC2127147.1"/>
    </source>
</evidence>
<comment type="caution">
    <text evidence="2">The sequence shown here is derived from an EMBL/GenBank/DDBJ whole genome shotgun (WGS) entry which is preliminary data.</text>
</comment>
<proteinExistence type="predicted"/>
<accession>A0AAE3DBY0</accession>
<dbReference type="AlphaFoldDB" id="A0AAE3DBY0"/>
<reference evidence="2 3" key="1">
    <citation type="submission" date="2021-10" db="EMBL/GenBank/DDBJ databases">
        <title>Anaerobic single-cell dispensing facilitates the cultivation of human gut bacteria.</title>
        <authorList>
            <person name="Afrizal A."/>
        </authorList>
    </citation>
    <scope>NUCLEOTIDE SEQUENCE [LARGE SCALE GENOMIC DNA]</scope>
    <source>
        <strain evidence="2 3">CLA-AA-H276</strain>
    </source>
</reference>
<evidence type="ECO:0000313" key="3">
    <source>
        <dbReference type="Proteomes" id="UP001198220"/>
    </source>
</evidence>
<keyword evidence="3" id="KW-1185">Reference proteome</keyword>
<evidence type="ECO:0008006" key="4">
    <source>
        <dbReference type="Google" id="ProtNLM"/>
    </source>
</evidence>
<dbReference type="Proteomes" id="UP001198220">
    <property type="component" value="Unassembled WGS sequence"/>
</dbReference>
<keyword evidence="1" id="KW-0472">Membrane</keyword>
<protein>
    <recommendedName>
        <fullName evidence="4">Replication restart DNA helicase PriA</fullName>
    </recommendedName>
</protein>
<dbReference type="PANTHER" id="PTHR37826:SF3">
    <property type="entry name" value="J DOMAIN-CONTAINING PROTEIN"/>
    <property type="match status" value="1"/>
</dbReference>
<name>A0AAE3DBY0_9FIRM</name>
<organism evidence="2 3">
    <name type="scientific">Hominiventricola filiformis</name>
    <dbReference type="NCBI Taxonomy" id="2885352"/>
    <lineage>
        <taxon>Bacteria</taxon>
        <taxon>Bacillati</taxon>
        <taxon>Bacillota</taxon>
        <taxon>Clostridia</taxon>
        <taxon>Lachnospirales</taxon>
        <taxon>Lachnospiraceae</taxon>
        <taxon>Hominiventricola</taxon>
    </lineage>
</organism>
<keyword evidence="1" id="KW-1133">Transmembrane helix</keyword>
<dbReference type="Gene3D" id="2.20.28.30">
    <property type="entry name" value="RNA polymerase ii, chain L"/>
    <property type="match status" value="2"/>
</dbReference>
<dbReference type="RefSeq" id="WP_308459867.1">
    <property type="nucleotide sequence ID" value="NZ_JAJEPS010000015.1"/>
</dbReference>
<evidence type="ECO:0000256" key="1">
    <source>
        <dbReference type="SAM" id="Phobius"/>
    </source>
</evidence>
<feature type="transmembrane region" description="Helical" evidence="1">
    <location>
        <begin position="328"/>
        <end position="348"/>
    </location>
</feature>
<sequence>MGEIYYCKNCGGVMEFDVATQSLKCPNCGTEEKIEANRQTVKEHKLTDYAKRTVKAGEKKSSTMQCPSCGAMVEVEATSTAKDCPYCGTPFVLADKQIAAIRPDGVVPFQIDKNKVGDCFRKWMKGRWLAPGELKHLHQQDKLQGIYIPYWTFDADADVNYRAEGGRDRQVTRKDKDGKTYTEVVTDWYPVAGHVNHFFDDVLIHASNHLDESLIEGIEPFNTMDIPAYSPDYLSGYSSEIYTVDLKDAHLAARTRMSAALYSMVEQDVLRRYDHVRSIRMDEHYDAETYKHVLLPVYSTAYRYKNKTYTVLINGQTGRVKGEYPKSVAKITLIILLVLAIIGMFFLATSGGEEDYGLQKNETETVCEYEADELTPAEYIWIQEVS</sequence>